<feature type="binding site" evidence="4">
    <location>
        <position position="16"/>
    </location>
    <ligand>
        <name>Zn(2+)</name>
        <dbReference type="ChEBI" id="CHEBI:29105"/>
        <note>catalytic</note>
    </ligand>
</feature>
<dbReference type="InterPro" id="IPR006330">
    <property type="entry name" value="Ado/ade_deaminase"/>
</dbReference>
<dbReference type="RefSeq" id="WP_345194959.1">
    <property type="nucleotide sequence ID" value="NZ_BAABFL010000124.1"/>
</dbReference>
<comment type="similarity">
    <text evidence="4">Belongs to the metallo-dependent hydrolases superfamily. Adenosine and AMP deaminases family. Adenine deaminase type 2 subfamily.</text>
</comment>
<comment type="cofactor">
    <cofactor evidence="4">
        <name>Zn(2+)</name>
        <dbReference type="ChEBI" id="CHEBI:29105"/>
    </cofactor>
    <text evidence="4">Binds 1 zinc ion per subunit.</text>
</comment>
<accession>A0ABP8V290</accession>
<gene>
    <name evidence="6" type="ORF">GCM10023116_14640</name>
</gene>
<evidence type="ECO:0000259" key="5">
    <source>
        <dbReference type="Pfam" id="PF00962"/>
    </source>
</evidence>
<evidence type="ECO:0000256" key="1">
    <source>
        <dbReference type="ARBA" id="ARBA00022723"/>
    </source>
</evidence>
<keyword evidence="3 4" id="KW-0862">Zinc</keyword>
<dbReference type="SUPFAM" id="SSF51556">
    <property type="entry name" value="Metallo-dependent hydrolases"/>
    <property type="match status" value="1"/>
</dbReference>
<protein>
    <recommendedName>
        <fullName evidence="4">Adenine deaminase</fullName>
        <shortName evidence="4">ADE</shortName>
        <ecNumber evidence="4">3.5.4.2</ecNumber>
    </recommendedName>
    <alternativeName>
        <fullName evidence="4">Adenine aminohydrolase</fullName>
        <shortName evidence="4">AAH</shortName>
    </alternativeName>
</protein>
<dbReference type="InterPro" id="IPR001365">
    <property type="entry name" value="A_deaminase_dom"/>
</dbReference>
<comment type="function">
    <text evidence="4">Catalyzes the hydrolytic deamination of adenine to hypoxanthine. Plays an important role in the purine salvage pathway and in nitrogen catabolism.</text>
</comment>
<feature type="binding site" evidence="4">
    <location>
        <position position="194"/>
    </location>
    <ligand>
        <name>Zn(2+)</name>
        <dbReference type="ChEBI" id="CHEBI:29105"/>
        <note>catalytic</note>
    </ligand>
</feature>
<organism evidence="6 7">
    <name type="scientific">Kistimonas scapharcae</name>
    <dbReference type="NCBI Taxonomy" id="1036133"/>
    <lineage>
        <taxon>Bacteria</taxon>
        <taxon>Pseudomonadati</taxon>
        <taxon>Pseudomonadota</taxon>
        <taxon>Gammaproteobacteria</taxon>
        <taxon>Oceanospirillales</taxon>
        <taxon>Endozoicomonadaceae</taxon>
        <taxon>Kistimonas</taxon>
    </lineage>
</organism>
<dbReference type="InterPro" id="IPR028892">
    <property type="entry name" value="ADE"/>
</dbReference>
<proteinExistence type="inferred from homology"/>
<evidence type="ECO:0000256" key="3">
    <source>
        <dbReference type="ARBA" id="ARBA00022833"/>
    </source>
</evidence>
<dbReference type="PANTHER" id="PTHR43114:SF7">
    <property type="entry name" value="ADENOSINE DEAMINASE DOMAIN-CONTAINING PROTEIN"/>
    <property type="match status" value="1"/>
</dbReference>
<dbReference type="Pfam" id="PF00962">
    <property type="entry name" value="A_deaminase"/>
    <property type="match status" value="1"/>
</dbReference>
<evidence type="ECO:0000313" key="6">
    <source>
        <dbReference type="EMBL" id="GAA4649190.1"/>
    </source>
</evidence>
<dbReference type="HAMAP" id="MF_01962">
    <property type="entry name" value="Adenine_deaminase"/>
    <property type="match status" value="1"/>
</dbReference>
<dbReference type="Gene3D" id="3.20.20.140">
    <property type="entry name" value="Metal-dependent hydrolases"/>
    <property type="match status" value="1"/>
</dbReference>
<evidence type="ECO:0000256" key="4">
    <source>
        <dbReference type="HAMAP-Rule" id="MF_01962"/>
    </source>
</evidence>
<comment type="caution">
    <text evidence="4">Lacks conserved residue(s) required for the propagation of feature annotation.</text>
</comment>
<comment type="catalytic activity">
    <reaction evidence="4">
        <text>adenine + H2O + H(+) = hypoxanthine + NH4(+)</text>
        <dbReference type="Rhea" id="RHEA:23688"/>
        <dbReference type="ChEBI" id="CHEBI:15377"/>
        <dbReference type="ChEBI" id="CHEBI:15378"/>
        <dbReference type="ChEBI" id="CHEBI:16708"/>
        <dbReference type="ChEBI" id="CHEBI:17368"/>
        <dbReference type="ChEBI" id="CHEBI:28938"/>
        <dbReference type="EC" id="3.5.4.2"/>
    </reaction>
</comment>
<feature type="site" description="Important for catalytic activity" evidence="4">
    <location>
        <position position="220"/>
    </location>
</feature>
<reference evidence="7" key="1">
    <citation type="journal article" date="2019" name="Int. J. Syst. Evol. Microbiol.">
        <title>The Global Catalogue of Microorganisms (GCM) 10K type strain sequencing project: providing services to taxonomists for standard genome sequencing and annotation.</title>
        <authorList>
            <consortium name="The Broad Institute Genomics Platform"/>
            <consortium name="The Broad Institute Genome Sequencing Center for Infectious Disease"/>
            <person name="Wu L."/>
            <person name="Ma J."/>
        </authorList>
    </citation>
    <scope>NUCLEOTIDE SEQUENCE [LARGE SCALE GENOMIC DNA]</scope>
    <source>
        <strain evidence="7">JCM 17805</strain>
    </source>
</reference>
<dbReference type="NCBIfam" id="TIGR01430">
    <property type="entry name" value="aden_deam"/>
    <property type="match status" value="1"/>
</dbReference>
<feature type="binding site" evidence="4">
    <location>
        <position position="276"/>
    </location>
    <ligand>
        <name>substrate</name>
    </ligand>
</feature>
<comment type="caution">
    <text evidence="6">The sequence shown here is derived from an EMBL/GenBank/DDBJ whole genome shotgun (WGS) entry which is preliminary data.</text>
</comment>
<keyword evidence="4" id="KW-0546">Nucleotide metabolism</keyword>
<keyword evidence="7" id="KW-1185">Reference proteome</keyword>
<dbReference type="EMBL" id="BAABFL010000124">
    <property type="protein sequence ID" value="GAA4649190.1"/>
    <property type="molecule type" value="Genomic_DNA"/>
</dbReference>
<dbReference type="InterPro" id="IPR032466">
    <property type="entry name" value="Metal_Hydrolase"/>
</dbReference>
<evidence type="ECO:0000313" key="7">
    <source>
        <dbReference type="Proteomes" id="UP001500604"/>
    </source>
</evidence>
<feature type="binding site" evidence="4">
    <location>
        <position position="14"/>
    </location>
    <ligand>
        <name>Zn(2+)</name>
        <dbReference type="ChEBI" id="CHEBI:29105"/>
        <note>catalytic</note>
    </ligand>
</feature>
<dbReference type="EC" id="3.5.4.2" evidence="4"/>
<dbReference type="PANTHER" id="PTHR43114">
    <property type="entry name" value="ADENINE DEAMINASE"/>
    <property type="match status" value="1"/>
</dbReference>
<dbReference type="Proteomes" id="UP001500604">
    <property type="component" value="Unassembled WGS sequence"/>
</dbReference>
<sequence>MHQFIAGLPKAELHVHLEGTLEPEHCLALAQRNGISLEHKTPESLIRSYDFCDLSSFLKVYYSGIRVLVTEQDFFELAFRYFQRAASDGVVYVEVFFDPQAHTMRGIPFDVIIQGIHRAQCEARTALGLESNLIMCFLRDQSAESASEHLTMSMPFNDWIVGVGLDSDEKNNPPSKFAKVFSDARDQGYQLTMHCDVNQVNTLDHIRECLDLIKVDRIDHGLNCLEDDQLCSALVERGIGLTICPVSNRFVVQSLTSDAIRSLLQKGVKVTVNSDDPAYFRAYINENLMALIDEGGFTKEDIKRLMTNAFEIAWLPGRLKAKYLQQLEQYTAKYALTDCH</sequence>
<evidence type="ECO:0000256" key="2">
    <source>
        <dbReference type="ARBA" id="ARBA00022801"/>
    </source>
</evidence>
<keyword evidence="2 4" id="KW-0378">Hydrolase</keyword>
<feature type="domain" description="Adenosine deaminase" evidence="5">
    <location>
        <begin position="9"/>
        <end position="328"/>
    </location>
</feature>
<keyword evidence="1 4" id="KW-0479">Metal-binding</keyword>
<feature type="binding site" evidence="4">
    <location>
        <position position="275"/>
    </location>
    <ligand>
        <name>Zn(2+)</name>
        <dbReference type="ChEBI" id="CHEBI:29105"/>
        <note>catalytic</note>
    </ligand>
</feature>
<name>A0ABP8V290_9GAMM</name>